<keyword evidence="1 3" id="KW-0689">Ribosomal protein</keyword>
<dbReference type="InterPro" id="IPR000307">
    <property type="entry name" value="Ribosomal_bS16"/>
</dbReference>
<comment type="caution">
    <text evidence="4">The sequence shown here is derived from an EMBL/GenBank/DDBJ whole genome shotgun (WGS) entry which is preliminary data.</text>
</comment>
<evidence type="ECO:0000313" key="4">
    <source>
        <dbReference type="EMBL" id="PJC81283.1"/>
    </source>
</evidence>
<dbReference type="GO" id="GO:0005737">
    <property type="term" value="C:cytoplasm"/>
    <property type="evidence" value="ECO:0007669"/>
    <property type="project" value="UniProtKB-ARBA"/>
</dbReference>
<organism evidence="4 5">
    <name type="scientific">Candidatus Roizmanbacteria bacterium CG_4_8_14_3_um_filter_36_10</name>
    <dbReference type="NCBI Taxonomy" id="1974834"/>
    <lineage>
        <taxon>Bacteria</taxon>
        <taxon>Candidatus Roizmaniibacteriota</taxon>
    </lineage>
</organism>
<dbReference type="PANTHER" id="PTHR12919">
    <property type="entry name" value="30S RIBOSOMAL PROTEIN S16"/>
    <property type="match status" value="1"/>
</dbReference>
<protein>
    <recommendedName>
        <fullName evidence="3">Small ribosomal subunit protein bS16</fullName>
    </recommendedName>
</protein>
<name>A0A2M8GL50_9BACT</name>
<keyword evidence="2 3" id="KW-0687">Ribonucleoprotein</keyword>
<reference evidence="5" key="1">
    <citation type="submission" date="2017-09" db="EMBL/GenBank/DDBJ databases">
        <title>Depth-based differentiation of microbial function through sediment-hosted aquifers and enrichment of novel symbionts in the deep terrestrial subsurface.</title>
        <authorList>
            <person name="Probst A.J."/>
            <person name="Ladd B."/>
            <person name="Jarett J.K."/>
            <person name="Geller-Mcgrath D.E."/>
            <person name="Sieber C.M.K."/>
            <person name="Emerson J.B."/>
            <person name="Anantharaman K."/>
            <person name="Thomas B.C."/>
            <person name="Malmstrom R."/>
            <person name="Stieglmeier M."/>
            <person name="Klingl A."/>
            <person name="Woyke T."/>
            <person name="Ryan C.M."/>
            <person name="Banfield J.F."/>
        </authorList>
    </citation>
    <scope>NUCLEOTIDE SEQUENCE [LARGE SCALE GENOMIC DNA]</scope>
</reference>
<comment type="similarity">
    <text evidence="3">Belongs to the bacterial ribosomal protein bS16 family.</text>
</comment>
<sequence length="87" mass="9899">MSASIKLARTGKKKYATYRIVVMDKRKKRNGSYIDKLGFYNPNVDPAVINIDEEKLKQWLKKGAVVSEGLQKLLKTDRSGRERVAVS</sequence>
<proteinExistence type="inferred from homology"/>
<accession>A0A2M8GL50</accession>
<dbReference type="EMBL" id="PFQK01000093">
    <property type="protein sequence ID" value="PJC81283.1"/>
    <property type="molecule type" value="Genomic_DNA"/>
</dbReference>
<evidence type="ECO:0000313" key="5">
    <source>
        <dbReference type="Proteomes" id="UP000229370"/>
    </source>
</evidence>
<evidence type="ECO:0000256" key="3">
    <source>
        <dbReference type="HAMAP-Rule" id="MF_00385"/>
    </source>
</evidence>
<evidence type="ECO:0000256" key="2">
    <source>
        <dbReference type="ARBA" id="ARBA00023274"/>
    </source>
</evidence>
<dbReference type="Pfam" id="PF00886">
    <property type="entry name" value="Ribosomal_S16"/>
    <property type="match status" value="1"/>
</dbReference>
<evidence type="ECO:0000256" key="1">
    <source>
        <dbReference type="ARBA" id="ARBA00022980"/>
    </source>
</evidence>
<dbReference type="Proteomes" id="UP000229370">
    <property type="component" value="Unassembled WGS sequence"/>
</dbReference>
<gene>
    <name evidence="3" type="primary">rpsP</name>
    <name evidence="4" type="ORF">CO007_05410</name>
</gene>
<dbReference type="SUPFAM" id="SSF54565">
    <property type="entry name" value="Ribosomal protein S16"/>
    <property type="match status" value="1"/>
</dbReference>
<dbReference type="HAMAP" id="MF_00385">
    <property type="entry name" value="Ribosomal_bS16"/>
    <property type="match status" value="1"/>
</dbReference>
<dbReference type="NCBIfam" id="TIGR00002">
    <property type="entry name" value="S16"/>
    <property type="match status" value="1"/>
</dbReference>
<dbReference type="PANTHER" id="PTHR12919:SF20">
    <property type="entry name" value="SMALL RIBOSOMAL SUBUNIT PROTEIN BS16M"/>
    <property type="match status" value="1"/>
</dbReference>
<dbReference type="GO" id="GO:0015935">
    <property type="term" value="C:small ribosomal subunit"/>
    <property type="evidence" value="ECO:0007669"/>
    <property type="project" value="TreeGrafter"/>
</dbReference>
<dbReference type="AlphaFoldDB" id="A0A2M8GL50"/>
<dbReference type="GO" id="GO:0006412">
    <property type="term" value="P:translation"/>
    <property type="evidence" value="ECO:0007669"/>
    <property type="project" value="UniProtKB-UniRule"/>
</dbReference>
<dbReference type="InterPro" id="IPR023803">
    <property type="entry name" value="Ribosomal_bS16_dom_sf"/>
</dbReference>
<dbReference type="Gene3D" id="3.30.1320.10">
    <property type="match status" value="1"/>
</dbReference>
<dbReference type="GO" id="GO:0003735">
    <property type="term" value="F:structural constituent of ribosome"/>
    <property type="evidence" value="ECO:0007669"/>
    <property type="project" value="InterPro"/>
</dbReference>